<dbReference type="HAMAP" id="MF_00658">
    <property type="entry name" value="23SrRNA_methyltr_H"/>
    <property type="match status" value="1"/>
</dbReference>
<comment type="function">
    <text evidence="6">Specifically methylates the pseudouridine at position 1915 (m3Psi1915) in 23S rRNA.</text>
</comment>
<comment type="subunit">
    <text evidence="6">Homodimer.</text>
</comment>
<accession>A0A0M9DGM2</accession>
<dbReference type="SUPFAM" id="SSF75217">
    <property type="entry name" value="alpha/beta knot"/>
    <property type="match status" value="1"/>
</dbReference>
<dbReference type="EC" id="2.1.1.177" evidence="6"/>
<dbReference type="GO" id="GO:0005737">
    <property type="term" value="C:cytoplasm"/>
    <property type="evidence" value="ECO:0007669"/>
    <property type="project" value="UniProtKB-SubCell"/>
</dbReference>
<dbReference type="PATRIC" id="fig|33935.3.peg.3767"/>
<dbReference type="CDD" id="cd18081">
    <property type="entry name" value="RlmH-like"/>
    <property type="match status" value="1"/>
</dbReference>
<dbReference type="RefSeq" id="WP_053997108.1">
    <property type="nucleotide sequence ID" value="NZ_CP065643.1"/>
</dbReference>
<sequence length="159" mass="17991">MNITIVSVGKLKEKYLKMGIDEYVKRLGSYAKIEIIEVPDEKAPEQLSDAEMEIVKKKEGERILAKISPDTYIIALAINGKMKTSEQMAADLEALMTYGKSKIAFVIGGSLGLHEDVLKRADEQQSFGKMTLPHQLMKLVLVEQIYRSFRIMKGEPYHK</sequence>
<keyword evidence="8" id="KW-1185">Reference proteome</keyword>
<dbReference type="EMBL" id="LGCI01000014">
    <property type="protein sequence ID" value="KOY80006.1"/>
    <property type="molecule type" value="Genomic_DNA"/>
</dbReference>
<name>A0A0M9DGM2_9BACI</name>
<dbReference type="PANTHER" id="PTHR33603">
    <property type="entry name" value="METHYLTRANSFERASE"/>
    <property type="match status" value="1"/>
</dbReference>
<evidence type="ECO:0000256" key="3">
    <source>
        <dbReference type="ARBA" id="ARBA00022679"/>
    </source>
</evidence>
<dbReference type="InterPro" id="IPR003742">
    <property type="entry name" value="RlmH-like"/>
</dbReference>
<keyword evidence="2 6" id="KW-0489">Methyltransferase</keyword>
<keyword evidence="3 6" id="KW-0808">Transferase</keyword>
<feature type="binding site" evidence="6">
    <location>
        <begin position="127"/>
        <end position="132"/>
    </location>
    <ligand>
        <name>S-adenosyl-L-methionine</name>
        <dbReference type="ChEBI" id="CHEBI:59789"/>
    </ligand>
</feature>
<evidence type="ECO:0000256" key="1">
    <source>
        <dbReference type="ARBA" id="ARBA00022552"/>
    </source>
</evidence>
<keyword evidence="4 6" id="KW-0949">S-adenosyl-L-methionine</keyword>
<evidence type="ECO:0000313" key="7">
    <source>
        <dbReference type="EMBL" id="KOY80006.1"/>
    </source>
</evidence>
<feature type="binding site" evidence="6">
    <location>
        <position position="76"/>
    </location>
    <ligand>
        <name>S-adenosyl-L-methionine</name>
        <dbReference type="ChEBI" id="CHEBI:59789"/>
    </ligand>
</feature>
<evidence type="ECO:0000256" key="5">
    <source>
        <dbReference type="ARBA" id="ARBA00038303"/>
    </source>
</evidence>
<dbReference type="Pfam" id="PF02590">
    <property type="entry name" value="SPOUT_MTase"/>
    <property type="match status" value="1"/>
</dbReference>
<keyword evidence="1 6" id="KW-0698">rRNA processing</keyword>
<dbReference type="PANTHER" id="PTHR33603:SF1">
    <property type="entry name" value="RIBOSOMAL RNA LARGE SUBUNIT METHYLTRANSFERASE H"/>
    <property type="match status" value="1"/>
</dbReference>
<dbReference type="Proteomes" id="UP000037977">
    <property type="component" value="Unassembled WGS sequence"/>
</dbReference>
<dbReference type="STRING" id="33935.ADM90_22605"/>
<protein>
    <recommendedName>
        <fullName evidence="6">Ribosomal RNA large subunit methyltransferase H</fullName>
        <ecNumber evidence="6">2.1.1.177</ecNumber>
    </recommendedName>
    <alternativeName>
        <fullName evidence="6">23S rRNA (pseudouridine1915-N3)-methyltransferase</fullName>
    </alternativeName>
    <alternativeName>
        <fullName evidence="6">23S rRNA m3Psi1915 methyltransferase</fullName>
    </alternativeName>
    <alternativeName>
        <fullName evidence="6">rRNA (pseudouridine-N3-)-methyltransferase RlmH</fullName>
    </alternativeName>
</protein>
<comment type="subcellular location">
    <subcellularLocation>
        <location evidence="6">Cytoplasm</location>
    </subcellularLocation>
</comment>
<feature type="binding site" evidence="6">
    <location>
        <position position="108"/>
    </location>
    <ligand>
        <name>S-adenosyl-L-methionine</name>
        <dbReference type="ChEBI" id="CHEBI:59789"/>
    </ligand>
</feature>
<proteinExistence type="inferred from homology"/>
<dbReference type="InterPro" id="IPR029028">
    <property type="entry name" value="Alpha/beta_knot_MTases"/>
</dbReference>
<dbReference type="OrthoDB" id="9806643at2"/>
<organism evidence="7 8">
    <name type="scientific">Lysinibacillus macroides</name>
    <dbReference type="NCBI Taxonomy" id="33935"/>
    <lineage>
        <taxon>Bacteria</taxon>
        <taxon>Bacillati</taxon>
        <taxon>Bacillota</taxon>
        <taxon>Bacilli</taxon>
        <taxon>Bacillales</taxon>
        <taxon>Bacillaceae</taxon>
        <taxon>Lysinibacillus</taxon>
    </lineage>
</organism>
<dbReference type="GO" id="GO:0070038">
    <property type="term" value="F:rRNA (pseudouridine-N3-)-methyltransferase activity"/>
    <property type="evidence" value="ECO:0007669"/>
    <property type="project" value="UniProtKB-UniRule"/>
</dbReference>
<evidence type="ECO:0000256" key="6">
    <source>
        <dbReference type="HAMAP-Rule" id="MF_00658"/>
    </source>
</evidence>
<dbReference type="PIRSF" id="PIRSF004505">
    <property type="entry name" value="MT_bac"/>
    <property type="match status" value="1"/>
</dbReference>
<comment type="catalytic activity">
    <reaction evidence="6">
        <text>pseudouridine(1915) in 23S rRNA + S-adenosyl-L-methionine = N(3)-methylpseudouridine(1915) in 23S rRNA + S-adenosyl-L-homocysteine + H(+)</text>
        <dbReference type="Rhea" id="RHEA:42752"/>
        <dbReference type="Rhea" id="RHEA-COMP:10221"/>
        <dbReference type="Rhea" id="RHEA-COMP:10222"/>
        <dbReference type="ChEBI" id="CHEBI:15378"/>
        <dbReference type="ChEBI" id="CHEBI:57856"/>
        <dbReference type="ChEBI" id="CHEBI:59789"/>
        <dbReference type="ChEBI" id="CHEBI:65314"/>
        <dbReference type="ChEBI" id="CHEBI:74486"/>
        <dbReference type="EC" id="2.1.1.177"/>
    </reaction>
</comment>
<comment type="caution">
    <text evidence="7">The sequence shown here is derived from an EMBL/GenBank/DDBJ whole genome shotgun (WGS) entry which is preliminary data.</text>
</comment>
<evidence type="ECO:0000256" key="2">
    <source>
        <dbReference type="ARBA" id="ARBA00022603"/>
    </source>
</evidence>
<comment type="similarity">
    <text evidence="5 6">Belongs to the RNA methyltransferase RlmH family.</text>
</comment>
<dbReference type="AlphaFoldDB" id="A0A0M9DGM2"/>
<gene>
    <name evidence="6" type="primary">rlmH</name>
    <name evidence="7" type="ORF">ADM90_22605</name>
</gene>
<evidence type="ECO:0000256" key="4">
    <source>
        <dbReference type="ARBA" id="ARBA00022691"/>
    </source>
</evidence>
<evidence type="ECO:0000313" key="8">
    <source>
        <dbReference type="Proteomes" id="UP000037977"/>
    </source>
</evidence>
<dbReference type="NCBIfam" id="TIGR00246">
    <property type="entry name" value="tRNA_RlmH_YbeA"/>
    <property type="match status" value="1"/>
</dbReference>
<reference evidence="7 8" key="1">
    <citation type="submission" date="2015-07" db="EMBL/GenBank/DDBJ databases">
        <title>Genome sequencing project for genomic taxonomy and phylogenomics of Bacillus-like bacteria.</title>
        <authorList>
            <person name="Liu B."/>
            <person name="Wang J."/>
            <person name="Zhu Y."/>
            <person name="Liu G."/>
            <person name="Chen Q."/>
            <person name="Chen Z."/>
            <person name="Che J."/>
            <person name="Ge C."/>
            <person name="Shi H."/>
            <person name="Pan Z."/>
            <person name="Liu X."/>
        </authorList>
    </citation>
    <scope>NUCLEOTIDE SEQUENCE [LARGE SCALE GENOMIC DNA]</scope>
    <source>
        <strain evidence="7 8">DSM 54</strain>
    </source>
</reference>
<dbReference type="InterPro" id="IPR029026">
    <property type="entry name" value="tRNA_m1G_MTases_N"/>
</dbReference>
<dbReference type="Gene3D" id="3.40.1280.10">
    <property type="match status" value="1"/>
</dbReference>
<dbReference type="NCBIfam" id="NF000985">
    <property type="entry name" value="PRK00103.1-3"/>
    <property type="match status" value="1"/>
</dbReference>
<keyword evidence="6" id="KW-0963">Cytoplasm</keyword>